<evidence type="ECO:0000256" key="1">
    <source>
        <dbReference type="SAM" id="MobiDB-lite"/>
    </source>
</evidence>
<proteinExistence type="predicted"/>
<protein>
    <submittedName>
        <fullName evidence="2">Uncharacterized protein</fullName>
    </submittedName>
</protein>
<comment type="caution">
    <text evidence="2">The sequence shown here is derived from an EMBL/GenBank/DDBJ whole genome shotgun (WGS) entry which is preliminary data.</text>
</comment>
<dbReference type="Proteomes" id="UP000013084">
    <property type="component" value="Unassembled WGS sequence"/>
</dbReference>
<feature type="compositionally biased region" description="Polar residues" evidence="1">
    <location>
        <begin position="216"/>
        <end position="235"/>
    </location>
</feature>
<evidence type="ECO:0000313" key="3">
    <source>
        <dbReference type="Proteomes" id="UP000013084"/>
    </source>
</evidence>
<accession>N9T5L4</accession>
<dbReference type="EMBL" id="APRN01000035">
    <property type="protein sequence ID" value="ENX58690.1"/>
    <property type="molecule type" value="Genomic_DNA"/>
</dbReference>
<reference evidence="2 3" key="1">
    <citation type="submission" date="2013-02" db="EMBL/GenBank/DDBJ databases">
        <title>The Genome Sequence of Acinetobacter sp. CIP 70.18.</title>
        <authorList>
            <consortium name="The Broad Institute Genome Sequencing Platform"/>
            <consortium name="The Broad Institute Genome Sequencing Center for Infectious Disease"/>
            <person name="Cerqueira G."/>
            <person name="Feldgarden M."/>
            <person name="Courvalin P."/>
            <person name="Perichon B."/>
            <person name="Grillot-Courvalin C."/>
            <person name="Clermont D."/>
            <person name="Rocha E."/>
            <person name="Yoon E.-J."/>
            <person name="Nemec A."/>
            <person name="Walker B."/>
            <person name="Young S.K."/>
            <person name="Zeng Q."/>
            <person name="Gargeya S."/>
            <person name="Fitzgerald M."/>
            <person name="Haas B."/>
            <person name="Abouelleil A."/>
            <person name="Alvarado L."/>
            <person name="Arachchi H.M."/>
            <person name="Berlin A.M."/>
            <person name="Chapman S.B."/>
            <person name="Dewar J."/>
            <person name="Goldberg J."/>
            <person name="Griggs A."/>
            <person name="Gujja S."/>
            <person name="Hansen M."/>
            <person name="Howarth C."/>
            <person name="Imamovic A."/>
            <person name="Larimer J."/>
            <person name="McCowan C."/>
            <person name="Murphy C."/>
            <person name="Neiman D."/>
            <person name="Pearson M."/>
            <person name="Priest M."/>
            <person name="Roberts A."/>
            <person name="Saif S."/>
            <person name="Shea T."/>
            <person name="Sisk P."/>
            <person name="Sykes S."/>
            <person name="Wortman J."/>
            <person name="Nusbaum C."/>
            <person name="Birren B."/>
        </authorList>
    </citation>
    <scope>NUCLEOTIDE SEQUENCE [LARGE SCALE GENOMIC DNA]</scope>
    <source>
        <strain evidence="2 3">CIP 70.18</strain>
    </source>
</reference>
<evidence type="ECO:0000313" key="2">
    <source>
        <dbReference type="EMBL" id="ENX58690.1"/>
    </source>
</evidence>
<feature type="compositionally biased region" description="Basic and acidic residues" evidence="1">
    <location>
        <begin position="236"/>
        <end position="253"/>
    </location>
</feature>
<keyword evidence="3" id="KW-1185">Reference proteome</keyword>
<name>N9T5L4_9GAMM</name>
<sequence>MSNYTYFRHNLIMKEVTVIELSELTGLSRSKIYYLNKKGKLMILNGKINYEDALQVITSLVIKKTKINNQENFRHILNMMHLQNITLQKQLDLAYEREKTYLAELASYRQSLRLKPSLTPFIDENNSQVELENDLDNIDKNCLNGMPPESENHTPTESCQSINEEIQSTNEISLHVLPTAPRQNEMTLSETERGKTASTEQKKEAIEQKDDALGMQSPTQGQTGQRTLYTRTKATTKVDPEKLRRGLIIERRPPSPKKT</sequence>
<feature type="region of interest" description="Disordered" evidence="1">
    <location>
        <begin position="177"/>
        <end position="259"/>
    </location>
</feature>
<dbReference type="AlphaFoldDB" id="N9T5L4"/>
<dbReference type="HOGENOM" id="CLU_1113942_0_0_6"/>
<dbReference type="PATRIC" id="fig|1217700.3.peg.1263"/>
<organism evidence="2 3">
    <name type="scientific">Acinetobacter higginsii</name>
    <dbReference type="NCBI Taxonomy" id="70347"/>
    <lineage>
        <taxon>Bacteria</taxon>
        <taxon>Pseudomonadati</taxon>
        <taxon>Pseudomonadota</taxon>
        <taxon>Gammaproteobacteria</taxon>
        <taxon>Moraxellales</taxon>
        <taxon>Moraxellaceae</taxon>
        <taxon>Acinetobacter</taxon>
    </lineage>
</organism>
<dbReference type="OrthoDB" id="6702853at2"/>
<feature type="compositionally biased region" description="Basic and acidic residues" evidence="1">
    <location>
        <begin position="190"/>
        <end position="212"/>
    </location>
</feature>
<gene>
    <name evidence="2" type="ORF">F902_01314</name>
</gene>